<feature type="domain" description="Histidine kinase" evidence="12">
    <location>
        <begin position="250"/>
        <end position="462"/>
    </location>
</feature>
<protein>
    <recommendedName>
        <fullName evidence="3">histidine kinase</fullName>
        <ecNumber evidence="3">2.7.13.3</ecNumber>
    </recommendedName>
</protein>
<organism evidence="13 14">
    <name type="scientific">Candidatus Chloroploca asiatica</name>
    <dbReference type="NCBI Taxonomy" id="1506545"/>
    <lineage>
        <taxon>Bacteria</taxon>
        <taxon>Bacillati</taxon>
        <taxon>Chloroflexota</taxon>
        <taxon>Chloroflexia</taxon>
        <taxon>Chloroflexales</taxon>
        <taxon>Chloroflexineae</taxon>
        <taxon>Oscillochloridaceae</taxon>
        <taxon>Candidatus Chloroploca</taxon>
    </lineage>
</organism>
<evidence type="ECO:0000256" key="11">
    <source>
        <dbReference type="SAM" id="Phobius"/>
    </source>
</evidence>
<keyword evidence="6 11" id="KW-0812">Transmembrane</keyword>
<dbReference type="InterPro" id="IPR036097">
    <property type="entry name" value="HisK_dim/P_sf"/>
</dbReference>
<feature type="transmembrane region" description="Helical" evidence="11">
    <location>
        <begin position="6"/>
        <end position="29"/>
    </location>
</feature>
<dbReference type="PRINTS" id="PR00344">
    <property type="entry name" value="BCTRLSENSOR"/>
</dbReference>
<dbReference type="SUPFAM" id="SSF55874">
    <property type="entry name" value="ATPase domain of HSP90 chaperone/DNA topoisomerase II/histidine kinase"/>
    <property type="match status" value="1"/>
</dbReference>
<dbReference type="RefSeq" id="WP_097652175.1">
    <property type="nucleotide sequence ID" value="NZ_LYXE01000078.1"/>
</dbReference>
<accession>A0A2H3KZ21</accession>
<keyword evidence="9" id="KW-0902">Two-component regulatory system</keyword>
<comment type="subcellular location">
    <subcellularLocation>
        <location evidence="2">Membrane</location>
    </subcellularLocation>
</comment>
<reference evidence="13 14" key="1">
    <citation type="submission" date="2016-05" db="EMBL/GenBank/DDBJ databases">
        <authorList>
            <person name="Lavstsen T."/>
            <person name="Jespersen J.S."/>
        </authorList>
    </citation>
    <scope>NUCLEOTIDE SEQUENCE [LARGE SCALE GENOMIC DNA]</scope>
    <source>
        <strain evidence="13 14">B7-9</strain>
    </source>
</reference>
<dbReference type="CDD" id="cd00075">
    <property type="entry name" value="HATPase"/>
    <property type="match status" value="1"/>
</dbReference>
<keyword evidence="10 11" id="KW-0472">Membrane</keyword>
<dbReference type="Gene3D" id="1.10.287.130">
    <property type="match status" value="1"/>
</dbReference>
<evidence type="ECO:0000256" key="5">
    <source>
        <dbReference type="ARBA" id="ARBA00022679"/>
    </source>
</evidence>
<evidence type="ECO:0000256" key="4">
    <source>
        <dbReference type="ARBA" id="ARBA00022553"/>
    </source>
</evidence>
<dbReference type="EMBL" id="LYXE01000078">
    <property type="protein sequence ID" value="PDV99263.1"/>
    <property type="molecule type" value="Genomic_DNA"/>
</dbReference>
<comment type="caution">
    <text evidence="13">The sequence shown here is derived from an EMBL/GenBank/DDBJ whole genome shotgun (WGS) entry which is preliminary data.</text>
</comment>
<evidence type="ECO:0000256" key="2">
    <source>
        <dbReference type="ARBA" id="ARBA00004370"/>
    </source>
</evidence>
<evidence type="ECO:0000256" key="10">
    <source>
        <dbReference type="ARBA" id="ARBA00023136"/>
    </source>
</evidence>
<dbReference type="GO" id="GO:0000155">
    <property type="term" value="F:phosphorelay sensor kinase activity"/>
    <property type="evidence" value="ECO:0007669"/>
    <property type="project" value="InterPro"/>
</dbReference>
<dbReference type="PROSITE" id="PS50109">
    <property type="entry name" value="HIS_KIN"/>
    <property type="match status" value="1"/>
</dbReference>
<dbReference type="PANTHER" id="PTHR45436:SF5">
    <property type="entry name" value="SENSOR HISTIDINE KINASE TRCS"/>
    <property type="match status" value="1"/>
</dbReference>
<dbReference type="SUPFAM" id="SSF47384">
    <property type="entry name" value="Homodimeric domain of signal transducing histidine kinase"/>
    <property type="match status" value="1"/>
</dbReference>
<evidence type="ECO:0000256" key="8">
    <source>
        <dbReference type="ARBA" id="ARBA00022989"/>
    </source>
</evidence>
<evidence type="ECO:0000256" key="6">
    <source>
        <dbReference type="ARBA" id="ARBA00022692"/>
    </source>
</evidence>
<dbReference type="OrthoDB" id="8583694at2"/>
<name>A0A2H3KZ21_9CHLR</name>
<evidence type="ECO:0000313" key="14">
    <source>
        <dbReference type="Proteomes" id="UP000220922"/>
    </source>
</evidence>
<keyword evidence="14" id="KW-1185">Reference proteome</keyword>
<dbReference type="InterPro" id="IPR003594">
    <property type="entry name" value="HATPase_dom"/>
</dbReference>
<evidence type="ECO:0000256" key="1">
    <source>
        <dbReference type="ARBA" id="ARBA00000085"/>
    </source>
</evidence>
<dbReference type="InterPro" id="IPR036890">
    <property type="entry name" value="HATPase_C_sf"/>
</dbReference>
<gene>
    <name evidence="13" type="ORF">A9Q02_12945</name>
</gene>
<dbReference type="PANTHER" id="PTHR45436">
    <property type="entry name" value="SENSOR HISTIDINE KINASE YKOH"/>
    <property type="match status" value="1"/>
</dbReference>
<keyword evidence="4" id="KW-0597">Phosphoprotein</keyword>
<dbReference type="Proteomes" id="UP000220922">
    <property type="component" value="Unassembled WGS sequence"/>
</dbReference>
<dbReference type="SMART" id="SM00388">
    <property type="entry name" value="HisKA"/>
    <property type="match status" value="1"/>
</dbReference>
<keyword evidence="8 11" id="KW-1133">Transmembrane helix</keyword>
<dbReference type="Pfam" id="PF00512">
    <property type="entry name" value="HisKA"/>
    <property type="match status" value="1"/>
</dbReference>
<dbReference type="CDD" id="cd00082">
    <property type="entry name" value="HisKA"/>
    <property type="match status" value="1"/>
</dbReference>
<dbReference type="InterPro" id="IPR004358">
    <property type="entry name" value="Sig_transdc_His_kin-like_C"/>
</dbReference>
<comment type="catalytic activity">
    <reaction evidence="1">
        <text>ATP + protein L-histidine = ADP + protein N-phospho-L-histidine.</text>
        <dbReference type="EC" id="2.7.13.3"/>
    </reaction>
</comment>
<dbReference type="Gene3D" id="6.10.340.10">
    <property type="match status" value="1"/>
</dbReference>
<dbReference type="InterPro" id="IPR005467">
    <property type="entry name" value="His_kinase_dom"/>
</dbReference>
<evidence type="ECO:0000256" key="3">
    <source>
        <dbReference type="ARBA" id="ARBA00012438"/>
    </source>
</evidence>
<evidence type="ECO:0000256" key="7">
    <source>
        <dbReference type="ARBA" id="ARBA00022777"/>
    </source>
</evidence>
<evidence type="ECO:0000313" key="13">
    <source>
        <dbReference type="EMBL" id="PDV99263.1"/>
    </source>
</evidence>
<dbReference type="Gene3D" id="3.30.565.10">
    <property type="entry name" value="Histidine kinase-like ATPase, C-terminal domain"/>
    <property type="match status" value="1"/>
</dbReference>
<proteinExistence type="predicted"/>
<dbReference type="GO" id="GO:0005886">
    <property type="term" value="C:plasma membrane"/>
    <property type="evidence" value="ECO:0007669"/>
    <property type="project" value="TreeGrafter"/>
</dbReference>
<keyword evidence="5" id="KW-0808">Transferase</keyword>
<dbReference type="InterPro" id="IPR003661">
    <property type="entry name" value="HisK_dim/P_dom"/>
</dbReference>
<dbReference type="Pfam" id="PF02518">
    <property type="entry name" value="HATPase_c"/>
    <property type="match status" value="1"/>
</dbReference>
<dbReference type="InterPro" id="IPR050428">
    <property type="entry name" value="TCS_sensor_his_kinase"/>
</dbReference>
<keyword evidence="7" id="KW-0418">Kinase</keyword>
<evidence type="ECO:0000259" key="12">
    <source>
        <dbReference type="PROSITE" id="PS50109"/>
    </source>
</evidence>
<dbReference type="SMART" id="SM00387">
    <property type="entry name" value="HATPase_c"/>
    <property type="match status" value="1"/>
</dbReference>
<dbReference type="AlphaFoldDB" id="A0A2H3KZ21"/>
<evidence type="ECO:0000256" key="9">
    <source>
        <dbReference type="ARBA" id="ARBA00023012"/>
    </source>
</evidence>
<dbReference type="EC" id="2.7.13.3" evidence="3"/>
<sequence length="463" mass="49132">MPLTFRLVLTYLFVTLVGLLLVGGGLLALTGRYLETQRVQQLQAQTAIYAALLGELAATPAQLQALASPRPGADLLPVDTQARLFSTTGVLLHGDPGLGPFPSRPVLSLIAPPFPLPASQVQSRHYAASPITGAEGPIGVVELSRATTAETQLLAALRRLVVQATLVAALVMSLVSVMVARGLVRPLTHLTGRAEALAARYGPSGSSDPSRSRDELVALTQSLDRLEAGVQAYHARIQELEQMRAHFYRSLSHELRTPLTVMATTLENLAEALPEAQRSNLALLESETARLGRLVDDLLRPPDDGRLRLLTRTSVDLGELATEVVAMLMGRARRAGVTLTAVPSPVPLSIAGDRDRLKQALLNLIDNAIRVTPPGGVVSVQSLPGATGAQVLVEDTGPGVPEALRERIWQRGIRGGDPATDGSAGLGLALVREIAEAHGGRAWLEVTKASGARFGLEVPYKVR</sequence>